<dbReference type="EMBL" id="FNBN01000002">
    <property type="protein sequence ID" value="SDF49190.1"/>
    <property type="molecule type" value="Genomic_DNA"/>
</dbReference>
<reference evidence="1 2" key="1">
    <citation type="submission" date="2016-10" db="EMBL/GenBank/DDBJ databases">
        <authorList>
            <person name="de Groot N.N."/>
        </authorList>
    </citation>
    <scope>NUCLEOTIDE SEQUENCE [LARGE SCALE GENOMIC DNA]</scope>
    <source>
        <strain evidence="1 2">DSM 527</strain>
    </source>
</reference>
<proteinExistence type="predicted"/>
<evidence type="ECO:0000313" key="1">
    <source>
        <dbReference type="EMBL" id="SDF49190.1"/>
    </source>
</evidence>
<gene>
    <name evidence="1" type="ORF">SAMN04488121_10275</name>
</gene>
<organism evidence="1 2">
    <name type="scientific">Chitinophaga filiformis</name>
    <name type="common">Myxococcus filiformis</name>
    <name type="synonym">Flexibacter filiformis</name>
    <dbReference type="NCBI Taxonomy" id="104663"/>
    <lineage>
        <taxon>Bacteria</taxon>
        <taxon>Pseudomonadati</taxon>
        <taxon>Bacteroidota</taxon>
        <taxon>Chitinophagia</taxon>
        <taxon>Chitinophagales</taxon>
        <taxon>Chitinophagaceae</taxon>
        <taxon>Chitinophaga</taxon>
    </lineage>
</organism>
<dbReference type="Proteomes" id="UP000199045">
    <property type="component" value="Unassembled WGS sequence"/>
</dbReference>
<sequence length="220" mass="25082">MKMIVLYIVLTFASLSCKSGTKPANAEVDQEQKQGMISQADSPDQLEAKDSSFYLKASKEKDGEICLKYRLNHTNAYKEFCFKYFDYSDVVFPDTSVGIISGDSFRQSSYYLVHDSILILPLIGMNNLLSVYVLNLQSQQVLNSDVRTSFSLVWIDEKSSTFLTTDTPDYINDTTFLYKLNKYKIAGGEMSLIKTDTAHLKVDLKDDVKINYRIARRLLH</sequence>
<dbReference type="OrthoDB" id="655879at2"/>
<dbReference type="RefSeq" id="WP_089830137.1">
    <property type="nucleotide sequence ID" value="NZ_FNBN01000002.1"/>
</dbReference>
<accession>A0A1G7LJK4</accession>
<dbReference type="AlphaFoldDB" id="A0A1G7LJK4"/>
<name>A0A1G7LJK4_CHIFI</name>
<protein>
    <submittedName>
        <fullName evidence="1">Uncharacterized protein</fullName>
    </submittedName>
</protein>
<evidence type="ECO:0000313" key="2">
    <source>
        <dbReference type="Proteomes" id="UP000199045"/>
    </source>
</evidence>
<dbReference type="STRING" id="104663.SAMN04488121_10275"/>
<dbReference type="PROSITE" id="PS51257">
    <property type="entry name" value="PROKAR_LIPOPROTEIN"/>
    <property type="match status" value="1"/>
</dbReference>